<evidence type="ECO:0000256" key="2">
    <source>
        <dbReference type="ARBA" id="ARBA00022729"/>
    </source>
</evidence>
<evidence type="ECO:0000256" key="5">
    <source>
        <dbReference type="ARBA" id="ARBA00023295"/>
    </source>
</evidence>
<keyword evidence="3" id="KW-0378">Hydrolase</keyword>
<keyword evidence="5" id="KW-0326">Glycosidase</keyword>
<dbReference type="AlphaFoldDB" id="A0A433T2T4"/>
<protein>
    <submittedName>
        <fullName evidence="9">Uncharacterized protein</fullName>
    </submittedName>
</protein>
<dbReference type="InterPro" id="IPR001944">
    <property type="entry name" value="Glycoside_Hdrlase_35"/>
</dbReference>
<dbReference type="OrthoDB" id="1657402at2759"/>
<evidence type="ECO:0000256" key="3">
    <source>
        <dbReference type="ARBA" id="ARBA00022801"/>
    </source>
</evidence>
<dbReference type="InterPro" id="IPR008979">
    <property type="entry name" value="Galactose-bd-like_sf"/>
</dbReference>
<evidence type="ECO:0000259" key="7">
    <source>
        <dbReference type="Pfam" id="PF21317"/>
    </source>
</evidence>
<dbReference type="EMBL" id="RQTK01000705">
    <property type="protein sequence ID" value="RUS75852.1"/>
    <property type="molecule type" value="Genomic_DNA"/>
</dbReference>
<dbReference type="InterPro" id="IPR048912">
    <property type="entry name" value="BetaGal1-like_ABD1"/>
</dbReference>
<evidence type="ECO:0000256" key="1">
    <source>
        <dbReference type="ARBA" id="ARBA00009809"/>
    </source>
</evidence>
<comment type="similarity">
    <text evidence="1">Belongs to the glycosyl hydrolase 35 family.</text>
</comment>
<sequence>MVPLANSLDLLLNYSNSTNINMYMFVGGTNFGFTNGANSPFAPVPTSYDYDSPISEAGDITLKYYAVRDIISKYLPLPATSIPGNTTKAKYGPVPMEFSMTVQDALQYLAPLGPTKSKYPVSMEKISFYYGFILYRFYLTELTKTPSVLSTKGVRDRAVVMVNGVPFGILDRDSVAVNLTGSPGQAVDILVENMGRINYGSEILNNTKGIVENVTLDGSVVTGWEIFPLYLENINPTVALKMAQHARQTKKTTRKTSADGLLLTPSIYVGSFEISGEPNDTFLDPTSWGKGQAIVNSFNLGRYWPGRGPQVTLFVPAPVLVASPSTNYLFLFELEAPPCEDSQCWVTLTDTPCLDGPNGPGTSARHRLFDQRDFRDPDKHLVH</sequence>
<evidence type="ECO:0000259" key="8">
    <source>
        <dbReference type="Pfam" id="PF21467"/>
    </source>
</evidence>
<dbReference type="InterPro" id="IPR017853">
    <property type="entry name" value="GH"/>
</dbReference>
<proteinExistence type="inferred from homology"/>
<accession>A0A433T2T4</accession>
<dbReference type="InterPro" id="IPR031330">
    <property type="entry name" value="Gly_Hdrlase_35_cat"/>
</dbReference>
<feature type="domain" description="Glycoside hydrolase 35 catalytic" evidence="6">
    <location>
        <begin position="15"/>
        <end position="73"/>
    </location>
</feature>
<evidence type="ECO:0000313" key="9">
    <source>
        <dbReference type="EMBL" id="RUS75852.1"/>
    </source>
</evidence>
<dbReference type="GO" id="GO:0005975">
    <property type="term" value="P:carbohydrate metabolic process"/>
    <property type="evidence" value="ECO:0007669"/>
    <property type="project" value="InterPro"/>
</dbReference>
<dbReference type="InterPro" id="IPR048913">
    <property type="entry name" value="BetaGal_gal-bd"/>
</dbReference>
<gene>
    <name evidence="9" type="ORF">EGW08_016373</name>
</gene>
<dbReference type="PANTHER" id="PTHR23421">
    <property type="entry name" value="BETA-GALACTOSIDASE RELATED"/>
    <property type="match status" value="1"/>
</dbReference>
<evidence type="ECO:0000259" key="6">
    <source>
        <dbReference type="Pfam" id="PF01301"/>
    </source>
</evidence>
<dbReference type="SUPFAM" id="SSF49785">
    <property type="entry name" value="Galactose-binding domain-like"/>
    <property type="match status" value="1"/>
</dbReference>
<dbReference type="Pfam" id="PF21317">
    <property type="entry name" value="BetaGal_ABD_1"/>
    <property type="match status" value="1"/>
</dbReference>
<evidence type="ECO:0000256" key="4">
    <source>
        <dbReference type="ARBA" id="ARBA00023180"/>
    </source>
</evidence>
<dbReference type="Gene3D" id="2.60.120.260">
    <property type="entry name" value="Galactose-binding domain-like"/>
    <property type="match status" value="2"/>
</dbReference>
<name>A0A433T2T4_ELYCH</name>
<evidence type="ECO:0000313" key="10">
    <source>
        <dbReference type="Proteomes" id="UP000271974"/>
    </source>
</evidence>
<comment type="caution">
    <text evidence="9">The sequence shown here is derived from an EMBL/GenBank/DDBJ whole genome shotgun (WGS) entry which is preliminary data.</text>
</comment>
<reference evidence="9 10" key="1">
    <citation type="submission" date="2019-01" db="EMBL/GenBank/DDBJ databases">
        <title>A draft genome assembly of the solar-powered sea slug Elysia chlorotica.</title>
        <authorList>
            <person name="Cai H."/>
            <person name="Li Q."/>
            <person name="Fang X."/>
            <person name="Li J."/>
            <person name="Curtis N.E."/>
            <person name="Altenburger A."/>
            <person name="Shibata T."/>
            <person name="Feng M."/>
            <person name="Maeda T."/>
            <person name="Schwartz J.A."/>
            <person name="Shigenobu S."/>
            <person name="Lundholm N."/>
            <person name="Nishiyama T."/>
            <person name="Yang H."/>
            <person name="Hasebe M."/>
            <person name="Li S."/>
            <person name="Pierce S.K."/>
            <person name="Wang J."/>
        </authorList>
    </citation>
    <scope>NUCLEOTIDE SEQUENCE [LARGE SCALE GENOMIC DNA]</scope>
    <source>
        <strain evidence="9">EC2010</strain>
        <tissue evidence="9">Whole organism of an adult</tissue>
    </source>
</reference>
<dbReference type="Pfam" id="PF01301">
    <property type="entry name" value="Glyco_hydro_35"/>
    <property type="match status" value="1"/>
</dbReference>
<dbReference type="Proteomes" id="UP000271974">
    <property type="component" value="Unassembled WGS sequence"/>
</dbReference>
<dbReference type="PRINTS" id="PR00742">
    <property type="entry name" value="GLHYDRLASE35"/>
</dbReference>
<keyword evidence="2" id="KW-0732">Signal</keyword>
<dbReference type="FunFam" id="2.60.120.260:FF:000021">
    <property type="entry name" value="Beta-galactosidase"/>
    <property type="match status" value="1"/>
</dbReference>
<keyword evidence="10" id="KW-1185">Reference proteome</keyword>
<dbReference type="GO" id="GO:0004553">
    <property type="term" value="F:hydrolase activity, hydrolyzing O-glycosyl compounds"/>
    <property type="evidence" value="ECO:0007669"/>
    <property type="project" value="InterPro"/>
</dbReference>
<keyword evidence="4" id="KW-0325">Glycoprotein</keyword>
<dbReference type="SUPFAM" id="SSF51445">
    <property type="entry name" value="(Trans)glycosidases"/>
    <property type="match status" value="1"/>
</dbReference>
<dbReference type="Pfam" id="PF21467">
    <property type="entry name" value="BetaGal_gal-bd"/>
    <property type="match status" value="1"/>
</dbReference>
<organism evidence="9 10">
    <name type="scientific">Elysia chlorotica</name>
    <name type="common">Eastern emerald elysia</name>
    <name type="synonym">Sea slug</name>
    <dbReference type="NCBI Taxonomy" id="188477"/>
    <lineage>
        <taxon>Eukaryota</taxon>
        <taxon>Metazoa</taxon>
        <taxon>Spiralia</taxon>
        <taxon>Lophotrochozoa</taxon>
        <taxon>Mollusca</taxon>
        <taxon>Gastropoda</taxon>
        <taxon>Heterobranchia</taxon>
        <taxon>Euthyneura</taxon>
        <taxon>Panpulmonata</taxon>
        <taxon>Sacoglossa</taxon>
        <taxon>Placobranchoidea</taxon>
        <taxon>Plakobranchidae</taxon>
        <taxon>Elysia</taxon>
    </lineage>
</organism>
<dbReference type="STRING" id="188477.A0A433T2T4"/>
<feature type="domain" description="Beta-galactosidase 1-like first all-beta" evidence="7">
    <location>
        <begin position="120"/>
        <end position="229"/>
    </location>
</feature>
<feature type="domain" description="Beta-galactosidase galactose-binding" evidence="8">
    <location>
        <begin position="265"/>
        <end position="322"/>
    </location>
</feature>